<feature type="domain" description="Disease resistance N-terminal" evidence="4">
    <location>
        <begin position="10"/>
        <end position="82"/>
    </location>
</feature>
<accession>A0A2P5YHK8</accession>
<keyword evidence="1" id="KW-0677">Repeat</keyword>
<dbReference type="Pfam" id="PF18052">
    <property type="entry name" value="Rx_N"/>
    <property type="match status" value="1"/>
</dbReference>
<dbReference type="EMBL" id="KZ663194">
    <property type="protein sequence ID" value="PPS15087.1"/>
    <property type="molecule type" value="Genomic_DNA"/>
</dbReference>
<sequence>MAEEAGFILGEISHILSEMLLLVKDDLNDLRITVSAVIVMLPDAEERSATSNFTAWLEKLKDALYDTDDLPDELSFDVLRRLLFPWSRENNYVYLSKMSSQIQVIKNRLTSPERVFDMLNFFDHLLVKIPLMAAKSTTLVAGCPTRMKTTEKLNFSDPNKKMGYGVAELEHQSMSNGSKKRNLNFVSDDLLRQERKGIREPRELRDRLESLTKNEEEFIKSSVPEVVEIYDDPTKRGINNAKVTATDDLTREGVQSKFRDLENQLYDNGNDKVECKDFPGLEQALKNTVWGEIPEYLESIAIQIEKDRGKTTDVFHIAIQVLVCAAIKEMKDFSVGDLDWDTLKKWGATLNYAEKFGFQVRFADNLLKKNLLAYFAVQNLPKSTAKK</sequence>
<evidence type="ECO:0000256" key="2">
    <source>
        <dbReference type="ARBA" id="ARBA00022741"/>
    </source>
</evidence>
<evidence type="ECO:0000313" key="6">
    <source>
        <dbReference type="Proteomes" id="UP000239757"/>
    </source>
</evidence>
<evidence type="ECO:0000256" key="1">
    <source>
        <dbReference type="ARBA" id="ARBA00022737"/>
    </source>
</evidence>
<dbReference type="AlphaFoldDB" id="A0A2P5YHK8"/>
<proteinExistence type="predicted"/>
<dbReference type="Gene3D" id="1.20.5.4130">
    <property type="match status" value="1"/>
</dbReference>
<evidence type="ECO:0000256" key="3">
    <source>
        <dbReference type="ARBA" id="ARBA00022821"/>
    </source>
</evidence>
<gene>
    <name evidence="5" type="ORF">GOBAR_AA05511</name>
</gene>
<dbReference type="OrthoDB" id="997798at2759"/>
<dbReference type="PANTHER" id="PTHR35021">
    <property type="match status" value="1"/>
</dbReference>
<evidence type="ECO:0000313" key="5">
    <source>
        <dbReference type="EMBL" id="PPS15087.1"/>
    </source>
</evidence>
<dbReference type="Proteomes" id="UP000239757">
    <property type="component" value="Unassembled WGS sequence"/>
</dbReference>
<dbReference type="GO" id="GO:0006952">
    <property type="term" value="P:defense response"/>
    <property type="evidence" value="ECO:0007669"/>
    <property type="project" value="UniProtKB-KW"/>
</dbReference>
<keyword evidence="2" id="KW-0547">Nucleotide-binding</keyword>
<protein>
    <recommendedName>
        <fullName evidence="4">Disease resistance N-terminal domain-containing protein</fullName>
    </recommendedName>
</protein>
<organism evidence="5 6">
    <name type="scientific">Gossypium barbadense</name>
    <name type="common">Sea Island cotton</name>
    <name type="synonym">Hibiscus barbadensis</name>
    <dbReference type="NCBI Taxonomy" id="3634"/>
    <lineage>
        <taxon>Eukaryota</taxon>
        <taxon>Viridiplantae</taxon>
        <taxon>Streptophyta</taxon>
        <taxon>Embryophyta</taxon>
        <taxon>Tracheophyta</taxon>
        <taxon>Spermatophyta</taxon>
        <taxon>Magnoliopsida</taxon>
        <taxon>eudicotyledons</taxon>
        <taxon>Gunneridae</taxon>
        <taxon>Pentapetalae</taxon>
        <taxon>rosids</taxon>
        <taxon>malvids</taxon>
        <taxon>Malvales</taxon>
        <taxon>Malvaceae</taxon>
        <taxon>Malvoideae</taxon>
        <taxon>Gossypium</taxon>
    </lineage>
</organism>
<name>A0A2P5YHK8_GOSBA</name>
<dbReference type="InterPro" id="IPR041118">
    <property type="entry name" value="Rx_N"/>
</dbReference>
<dbReference type="PANTHER" id="PTHR35021:SF8">
    <property type="entry name" value="FIBER PROTEIN FB17"/>
    <property type="match status" value="1"/>
</dbReference>
<evidence type="ECO:0000259" key="4">
    <source>
        <dbReference type="Pfam" id="PF18052"/>
    </source>
</evidence>
<reference evidence="5 6" key="1">
    <citation type="submission" date="2015-01" db="EMBL/GenBank/DDBJ databases">
        <title>Genome of allotetraploid Gossypium barbadense reveals genomic plasticity and fiber elongation in cotton evolution.</title>
        <authorList>
            <person name="Chen X."/>
            <person name="Liu X."/>
            <person name="Zhao B."/>
            <person name="Zheng H."/>
            <person name="Hu Y."/>
            <person name="Lu G."/>
            <person name="Yang C."/>
            <person name="Chen J."/>
            <person name="Shan C."/>
            <person name="Zhang L."/>
            <person name="Zhou Y."/>
            <person name="Wang L."/>
            <person name="Guo W."/>
            <person name="Bai Y."/>
            <person name="Ruan J."/>
            <person name="Shangguan X."/>
            <person name="Mao Y."/>
            <person name="Jiang J."/>
            <person name="Zhu Y."/>
            <person name="Lei J."/>
            <person name="Kang H."/>
            <person name="Chen S."/>
            <person name="He X."/>
            <person name="Wang R."/>
            <person name="Wang Y."/>
            <person name="Chen J."/>
            <person name="Wang L."/>
            <person name="Yu S."/>
            <person name="Wang B."/>
            <person name="Wei J."/>
            <person name="Song S."/>
            <person name="Lu X."/>
            <person name="Gao Z."/>
            <person name="Gu W."/>
            <person name="Deng X."/>
            <person name="Ma D."/>
            <person name="Wang S."/>
            <person name="Liang W."/>
            <person name="Fang L."/>
            <person name="Cai C."/>
            <person name="Zhu X."/>
            <person name="Zhou B."/>
            <person name="Zhang Y."/>
            <person name="Chen Z."/>
            <person name="Xu S."/>
            <person name="Zhu R."/>
            <person name="Wang S."/>
            <person name="Zhang T."/>
            <person name="Zhao G."/>
        </authorList>
    </citation>
    <scope>NUCLEOTIDE SEQUENCE [LARGE SCALE GENOMIC DNA]</scope>
    <source>
        <strain evidence="6">cv. Xinhai21</strain>
        <tissue evidence="5">Leaf</tissue>
    </source>
</reference>
<keyword evidence="3" id="KW-0611">Plant defense</keyword>
<dbReference type="GO" id="GO:0000166">
    <property type="term" value="F:nucleotide binding"/>
    <property type="evidence" value="ECO:0007669"/>
    <property type="project" value="UniProtKB-KW"/>
</dbReference>